<dbReference type="PANTHER" id="PTHR43829">
    <property type="entry name" value="AQUAPORIN OR AQUAGLYCEROPORIN RELATED"/>
    <property type="match status" value="1"/>
</dbReference>
<keyword evidence="5 8" id="KW-1133">Transmembrane helix</keyword>
<feature type="transmembrane region" description="Helical" evidence="8">
    <location>
        <begin position="22"/>
        <end position="44"/>
    </location>
</feature>
<dbReference type="PROSITE" id="PS00221">
    <property type="entry name" value="MIP"/>
    <property type="match status" value="1"/>
</dbReference>
<evidence type="ECO:0000256" key="1">
    <source>
        <dbReference type="ARBA" id="ARBA00004141"/>
    </source>
</evidence>
<protein>
    <submittedName>
        <fullName evidence="9">Aquaporin family protein</fullName>
    </submittedName>
</protein>
<dbReference type="AlphaFoldDB" id="A0A7Y0L308"/>
<evidence type="ECO:0000256" key="7">
    <source>
        <dbReference type="RuleBase" id="RU000477"/>
    </source>
</evidence>
<evidence type="ECO:0000256" key="6">
    <source>
        <dbReference type="ARBA" id="ARBA00023136"/>
    </source>
</evidence>
<organism evidence="9 10">
    <name type="scientific">Sulfobacillus harzensis</name>
    <dbReference type="NCBI Taxonomy" id="2729629"/>
    <lineage>
        <taxon>Bacteria</taxon>
        <taxon>Bacillati</taxon>
        <taxon>Bacillota</taxon>
        <taxon>Clostridia</taxon>
        <taxon>Eubacteriales</taxon>
        <taxon>Clostridiales Family XVII. Incertae Sedis</taxon>
        <taxon>Sulfobacillus</taxon>
    </lineage>
</organism>
<evidence type="ECO:0000313" key="9">
    <source>
        <dbReference type="EMBL" id="NMP22255.1"/>
    </source>
</evidence>
<dbReference type="CDD" id="cd00333">
    <property type="entry name" value="MIP"/>
    <property type="match status" value="1"/>
</dbReference>
<feature type="transmembrane region" description="Helical" evidence="8">
    <location>
        <begin position="167"/>
        <end position="187"/>
    </location>
</feature>
<feature type="transmembrane region" description="Helical" evidence="8">
    <location>
        <begin position="250"/>
        <end position="273"/>
    </location>
</feature>
<dbReference type="InterPro" id="IPR000425">
    <property type="entry name" value="MIP"/>
</dbReference>
<sequence length="298" mass="31652">MRTARGKTGWRATTWGELLSEFLGTFVLLSFGDGVVAVAVVGLTMSGRTSVIFQGAGGWLLITWGWALAVAMGVYVAGGVSGAHMNPAVTFAMALKGDLPWKKVVPYWLAQVVGAFAGAALVYLDYYHAINAWNLAHHVATRASAGGLTTFSIFATFPAQYFHGNMLGPFLDQVIGTFFLVLFVLGITDAKNSGVKSNLGGFMVGMAVAAIGMSFGVDAGYAINPARDFGPRLFTWLAGWGTNAFPGPSGYWWVPILGPLVGGGIAPFIYQWFIAKTLERRQATDVRSAQAHDPAASE</sequence>
<dbReference type="Pfam" id="PF00230">
    <property type="entry name" value="MIP"/>
    <property type="match status" value="1"/>
</dbReference>
<dbReference type="InterPro" id="IPR050363">
    <property type="entry name" value="MIP/Aquaporin"/>
</dbReference>
<dbReference type="EMBL" id="JABBVZ010000019">
    <property type="protein sequence ID" value="NMP22255.1"/>
    <property type="molecule type" value="Genomic_DNA"/>
</dbReference>
<comment type="caution">
    <text evidence="9">The sequence shown here is derived from an EMBL/GenBank/DDBJ whole genome shotgun (WGS) entry which is preliminary data.</text>
</comment>
<dbReference type="InterPro" id="IPR023271">
    <property type="entry name" value="Aquaporin-like"/>
</dbReference>
<dbReference type="InterPro" id="IPR022357">
    <property type="entry name" value="MIP_CS"/>
</dbReference>
<dbReference type="NCBIfam" id="TIGR00861">
    <property type="entry name" value="MIP"/>
    <property type="match status" value="1"/>
</dbReference>
<accession>A0A7Y0L308</accession>
<comment type="similarity">
    <text evidence="2 7">Belongs to the MIP/aquaporin (TC 1.A.8) family.</text>
</comment>
<dbReference type="PANTHER" id="PTHR43829:SF9">
    <property type="entry name" value="AQUAPORIN-9"/>
    <property type="match status" value="1"/>
</dbReference>
<dbReference type="PRINTS" id="PR00783">
    <property type="entry name" value="MINTRINSICP"/>
</dbReference>
<reference evidence="9 10" key="1">
    <citation type="submission" date="2020-04" db="EMBL/GenBank/DDBJ databases">
        <authorList>
            <person name="Zhang R."/>
            <person name="Schippers A."/>
        </authorList>
    </citation>
    <scope>NUCLEOTIDE SEQUENCE [LARGE SCALE GENOMIC DNA]</scope>
    <source>
        <strain evidence="9 10">DSM 109850</strain>
    </source>
</reference>
<keyword evidence="6 8" id="KW-0472">Membrane</keyword>
<dbReference type="RefSeq" id="WP_169098424.1">
    <property type="nucleotide sequence ID" value="NZ_JABBVZ010000019.1"/>
</dbReference>
<dbReference type="GO" id="GO:0005886">
    <property type="term" value="C:plasma membrane"/>
    <property type="evidence" value="ECO:0007669"/>
    <property type="project" value="TreeGrafter"/>
</dbReference>
<feature type="transmembrane region" description="Helical" evidence="8">
    <location>
        <begin position="105"/>
        <end position="127"/>
    </location>
</feature>
<gene>
    <name evidence="9" type="ORF">HIJ39_07800</name>
</gene>
<keyword evidence="4 7" id="KW-0812">Transmembrane</keyword>
<dbReference type="GO" id="GO:0015254">
    <property type="term" value="F:glycerol channel activity"/>
    <property type="evidence" value="ECO:0007669"/>
    <property type="project" value="TreeGrafter"/>
</dbReference>
<dbReference type="Proteomes" id="UP000533476">
    <property type="component" value="Unassembled WGS sequence"/>
</dbReference>
<dbReference type="SUPFAM" id="SSF81338">
    <property type="entry name" value="Aquaporin-like"/>
    <property type="match status" value="1"/>
</dbReference>
<evidence type="ECO:0000256" key="2">
    <source>
        <dbReference type="ARBA" id="ARBA00006175"/>
    </source>
</evidence>
<proteinExistence type="inferred from homology"/>
<evidence type="ECO:0000256" key="4">
    <source>
        <dbReference type="ARBA" id="ARBA00022692"/>
    </source>
</evidence>
<comment type="subcellular location">
    <subcellularLocation>
        <location evidence="1">Membrane</location>
        <topology evidence="1">Multi-pass membrane protein</topology>
    </subcellularLocation>
</comment>
<evidence type="ECO:0000256" key="5">
    <source>
        <dbReference type="ARBA" id="ARBA00022989"/>
    </source>
</evidence>
<keyword evidence="3 7" id="KW-0813">Transport</keyword>
<evidence type="ECO:0000256" key="8">
    <source>
        <dbReference type="SAM" id="Phobius"/>
    </source>
</evidence>
<feature type="transmembrane region" description="Helical" evidence="8">
    <location>
        <begin position="199"/>
        <end position="223"/>
    </location>
</feature>
<feature type="transmembrane region" description="Helical" evidence="8">
    <location>
        <begin position="56"/>
        <end position="77"/>
    </location>
</feature>
<evidence type="ECO:0000256" key="3">
    <source>
        <dbReference type="ARBA" id="ARBA00022448"/>
    </source>
</evidence>
<keyword evidence="10" id="KW-1185">Reference proteome</keyword>
<feature type="transmembrane region" description="Helical" evidence="8">
    <location>
        <begin position="139"/>
        <end position="161"/>
    </location>
</feature>
<name>A0A7Y0L308_9FIRM</name>
<dbReference type="Gene3D" id="1.20.1080.10">
    <property type="entry name" value="Glycerol uptake facilitator protein"/>
    <property type="match status" value="1"/>
</dbReference>
<evidence type="ECO:0000313" key="10">
    <source>
        <dbReference type="Proteomes" id="UP000533476"/>
    </source>
</evidence>